<dbReference type="EMBL" id="CP010777">
    <property type="protein sequence ID" value="AKQ46302.1"/>
    <property type="molecule type" value="Genomic_DNA"/>
</dbReference>
<name>A0A0H4VQT2_9BACT</name>
<keyword evidence="1" id="KW-0812">Transmembrane</keyword>
<keyword evidence="3" id="KW-1185">Reference proteome</keyword>
<feature type="transmembrane region" description="Helical" evidence="1">
    <location>
        <begin position="169"/>
        <end position="190"/>
    </location>
</feature>
<dbReference type="OrthoDB" id="117053at2"/>
<gene>
    <name evidence="2" type="ORF">TH63_12800</name>
</gene>
<evidence type="ECO:0008006" key="4">
    <source>
        <dbReference type="Google" id="ProtNLM"/>
    </source>
</evidence>
<dbReference type="AlphaFoldDB" id="A0A0H4VQT2"/>
<dbReference type="STRING" id="1379910.TH63_12800"/>
<evidence type="ECO:0000313" key="3">
    <source>
        <dbReference type="Proteomes" id="UP000036458"/>
    </source>
</evidence>
<keyword evidence="1" id="KW-0472">Membrane</keyword>
<dbReference type="RefSeq" id="WP_048921277.1">
    <property type="nucleotide sequence ID" value="NZ_CP010777.1"/>
</dbReference>
<evidence type="ECO:0000256" key="1">
    <source>
        <dbReference type="SAM" id="Phobius"/>
    </source>
</evidence>
<proteinExistence type="predicted"/>
<dbReference type="PATRIC" id="fig|1379910.4.peg.2776"/>
<dbReference type="Gene3D" id="3.40.50.150">
    <property type="entry name" value="Vaccinia Virus protein VP39"/>
    <property type="match status" value="1"/>
</dbReference>
<organism evidence="2 3">
    <name type="scientific">Rufibacter radiotolerans</name>
    <dbReference type="NCBI Taxonomy" id="1379910"/>
    <lineage>
        <taxon>Bacteria</taxon>
        <taxon>Pseudomonadati</taxon>
        <taxon>Bacteroidota</taxon>
        <taxon>Cytophagia</taxon>
        <taxon>Cytophagales</taxon>
        <taxon>Hymenobacteraceae</taxon>
        <taxon>Rufibacter</taxon>
    </lineage>
</organism>
<dbReference type="Proteomes" id="UP000036458">
    <property type="component" value="Chromosome"/>
</dbReference>
<protein>
    <recommendedName>
        <fullName evidence="4">Class I SAM-dependent methyltransferase</fullName>
    </recommendedName>
</protein>
<accession>A0A0H4VQT2</accession>
<evidence type="ECO:0000313" key="2">
    <source>
        <dbReference type="EMBL" id="AKQ46302.1"/>
    </source>
</evidence>
<dbReference type="InterPro" id="IPR029063">
    <property type="entry name" value="SAM-dependent_MTases_sf"/>
</dbReference>
<dbReference type="SUPFAM" id="SSF53335">
    <property type="entry name" value="S-adenosyl-L-methionine-dependent methyltransferases"/>
    <property type="match status" value="1"/>
</dbReference>
<feature type="transmembrane region" description="Helical" evidence="1">
    <location>
        <begin position="196"/>
        <end position="217"/>
    </location>
</feature>
<keyword evidence="1" id="KW-1133">Transmembrane helix</keyword>
<sequence>MKLRWQLFELEDQPWFPHVVRQGMMDVLRFMIMWLGIYKPIVPLLRDALAQTGQTHLVDLCSGAGGGIQQIWQQLETQTGQRTTITLTDKFPNLEAYQYLASQSGGALQFETEPVDATAVPARLTGFRTVFSAFHHFPPAAAQAILADAVRQNQGIGVFEGAGKRWHELLLVWLVFPWLILLITPFIRPFRWSRLIFTYVVPFIPVGTVWDGTVSLLRMYTPGHLQTMVNALNAPHYTWHIGRARHWSGTGVLYLIGYPSKLQP</sequence>
<reference evidence="2 3" key="1">
    <citation type="submission" date="2015-01" db="EMBL/GenBank/DDBJ databases">
        <title>Rufibacter sp./DG31D/ whole genome sequencing.</title>
        <authorList>
            <person name="Kim M.K."/>
            <person name="Srinivasan S."/>
            <person name="Lee J.-J."/>
        </authorList>
    </citation>
    <scope>NUCLEOTIDE SEQUENCE [LARGE SCALE GENOMIC DNA]</scope>
    <source>
        <strain evidence="2 3">DG31D</strain>
    </source>
</reference>
<dbReference type="KEGG" id="ruf:TH63_12800"/>